<feature type="domain" description="Tyr recombinase" evidence="11">
    <location>
        <begin position="122"/>
        <end position="307"/>
    </location>
</feature>
<evidence type="ECO:0000256" key="5">
    <source>
        <dbReference type="ARBA" id="ARBA00022829"/>
    </source>
</evidence>
<dbReference type="NCBIfam" id="NF001399">
    <property type="entry name" value="PRK00283.1"/>
    <property type="match status" value="1"/>
</dbReference>
<keyword evidence="3 10" id="KW-0963">Cytoplasm</keyword>
<comment type="subcellular location">
    <subcellularLocation>
        <location evidence="1 10">Cytoplasm</location>
    </subcellularLocation>
</comment>
<dbReference type="GO" id="GO:0003677">
    <property type="term" value="F:DNA binding"/>
    <property type="evidence" value="ECO:0007669"/>
    <property type="project" value="UniProtKB-UniRule"/>
</dbReference>
<dbReference type="PROSITE" id="PS51898">
    <property type="entry name" value="TYR_RECOMBINASE"/>
    <property type="match status" value="1"/>
</dbReference>
<dbReference type="PANTHER" id="PTHR30349">
    <property type="entry name" value="PHAGE INTEGRASE-RELATED"/>
    <property type="match status" value="1"/>
</dbReference>
<feature type="active site" evidence="10">
    <location>
        <position position="259"/>
    </location>
</feature>
<dbReference type="InterPro" id="IPR002104">
    <property type="entry name" value="Integrase_catalytic"/>
</dbReference>
<feature type="active site" evidence="10">
    <location>
        <position position="186"/>
    </location>
</feature>
<dbReference type="EMBL" id="SJPF01000004">
    <property type="protein sequence ID" value="TWT31758.1"/>
    <property type="molecule type" value="Genomic_DNA"/>
</dbReference>
<dbReference type="PANTHER" id="PTHR30349:SF81">
    <property type="entry name" value="TYROSINE RECOMBINASE XERC"/>
    <property type="match status" value="1"/>
</dbReference>
<dbReference type="AlphaFoldDB" id="A0A5C5V045"/>
<feature type="active site" evidence="10">
    <location>
        <position position="262"/>
    </location>
</feature>
<protein>
    <recommendedName>
        <fullName evidence="10">Tyrosine recombinase XerC</fullName>
    </recommendedName>
</protein>
<evidence type="ECO:0000256" key="1">
    <source>
        <dbReference type="ARBA" id="ARBA00004496"/>
    </source>
</evidence>
<evidence type="ECO:0000256" key="7">
    <source>
        <dbReference type="ARBA" id="ARBA00023125"/>
    </source>
</evidence>
<comment type="function">
    <text evidence="10">Site-specific tyrosine recombinase, which acts by catalyzing the cutting and rejoining of the recombining DNA molecules. The XerC-XerD complex is essential to convert dimers of the bacterial chromosome into monomers to permit their segregation at cell division. It also contributes to the segregational stability of plasmids.</text>
</comment>
<evidence type="ECO:0000256" key="4">
    <source>
        <dbReference type="ARBA" id="ARBA00022618"/>
    </source>
</evidence>
<feature type="domain" description="Core-binding (CB)" evidence="12">
    <location>
        <begin position="18"/>
        <end position="101"/>
    </location>
</feature>
<comment type="caution">
    <text evidence="13">The sequence shown here is derived from an EMBL/GenBank/DDBJ whole genome shotgun (WGS) entry which is preliminary data.</text>
</comment>
<dbReference type="HAMAP" id="MF_01808">
    <property type="entry name" value="Recomb_XerC_XerD"/>
    <property type="match status" value="1"/>
</dbReference>
<dbReference type="PROSITE" id="PS51900">
    <property type="entry name" value="CB"/>
    <property type="match status" value="1"/>
</dbReference>
<dbReference type="InterPro" id="IPR010998">
    <property type="entry name" value="Integrase_recombinase_N"/>
</dbReference>
<comment type="similarity">
    <text evidence="10">Belongs to the 'phage' integrase family. XerC subfamily.</text>
</comment>
<evidence type="ECO:0000256" key="10">
    <source>
        <dbReference type="HAMAP-Rule" id="MF_01808"/>
    </source>
</evidence>
<dbReference type="InterPro" id="IPR004107">
    <property type="entry name" value="Integrase_SAM-like_N"/>
</dbReference>
<gene>
    <name evidence="13" type="primary">xerD_2</name>
    <name evidence="10" type="synonym">xerC</name>
    <name evidence="13" type="ORF">Enr8_36820</name>
</gene>
<evidence type="ECO:0000313" key="13">
    <source>
        <dbReference type="EMBL" id="TWT31758.1"/>
    </source>
</evidence>
<name>A0A5C5V045_9BACT</name>
<dbReference type="NCBIfam" id="TIGR02225">
    <property type="entry name" value="recomb_XerD"/>
    <property type="match status" value="1"/>
</dbReference>
<dbReference type="InterPro" id="IPR011932">
    <property type="entry name" value="Recomb_XerD"/>
</dbReference>
<dbReference type="GO" id="GO:0009037">
    <property type="term" value="F:tyrosine-based site-specific recombinase activity"/>
    <property type="evidence" value="ECO:0007669"/>
    <property type="project" value="UniProtKB-UniRule"/>
</dbReference>
<evidence type="ECO:0000256" key="3">
    <source>
        <dbReference type="ARBA" id="ARBA00022490"/>
    </source>
</evidence>
<dbReference type="GO" id="GO:0051301">
    <property type="term" value="P:cell division"/>
    <property type="evidence" value="ECO:0007669"/>
    <property type="project" value="UniProtKB-KW"/>
</dbReference>
<evidence type="ECO:0000259" key="12">
    <source>
        <dbReference type="PROSITE" id="PS51900"/>
    </source>
</evidence>
<feature type="active site" evidence="10">
    <location>
        <position position="162"/>
    </location>
</feature>
<feature type="active site" evidence="10">
    <location>
        <position position="285"/>
    </location>
</feature>
<reference evidence="13 14" key="1">
    <citation type="submission" date="2019-02" db="EMBL/GenBank/DDBJ databases">
        <title>Deep-cultivation of Planctomycetes and their phenomic and genomic characterization uncovers novel biology.</title>
        <authorList>
            <person name="Wiegand S."/>
            <person name="Jogler M."/>
            <person name="Boedeker C."/>
            <person name="Pinto D."/>
            <person name="Vollmers J."/>
            <person name="Rivas-Marin E."/>
            <person name="Kohn T."/>
            <person name="Peeters S.H."/>
            <person name="Heuer A."/>
            <person name="Rast P."/>
            <person name="Oberbeckmann S."/>
            <person name="Bunk B."/>
            <person name="Jeske O."/>
            <person name="Meyerdierks A."/>
            <person name="Storesund J.E."/>
            <person name="Kallscheuer N."/>
            <person name="Luecker S."/>
            <person name="Lage O.M."/>
            <person name="Pohl T."/>
            <person name="Merkel B.J."/>
            <person name="Hornburger P."/>
            <person name="Mueller R.-W."/>
            <person name="Bruemmer F."/>
            <person name="Labrenz M."/>
            <person name="Spormann A.M."/>
            <person name="Op Den Camp H."/>
            <person name="Overmann J."/>
            <person name="Amann R."/>
            <person name="Jetten M.S.M."/>
            <person name="Mascher T."/>
            <person name="Medema M.H."/>
            <person name="Devos D.P."/>
            <person name="Kaster A.-K."/>
            <person name="Ovreas L."/>
            <person name="Rohde M."/>
            <person name="Galperin M.Y."/>
            <person name="Jogler C."/>
        </authorList>
    </citation>
    <scope>NUCLEOTIDE SEQUENCE [LARGE SCALE GENOMIC DNA]</scope>
    <source>
        <strain evidence="13 14">Enr8</strain>
    </source>
</reference>
<evidence type="ECO:0000259" key="11">
    <source>
        <dbReference type="PROSITE" id="PS51898"/>
    </source>
</evidence>
<keyword evidence="6 10" id="KW-0229">DNA integration</keyword>
<dbReference type="SUPFAM" id="SSF56349">
    <property type="entry name" value="DNA breaking-rejoining enzymes"/>
    <property type="match status" value="1"/>
</dbReference>
<proteinExistence type="inferred from homology"/>
<dbReference type="InterPro" id="IPR044068">
    <property type="entry name" value="CB"/>
</dbReference>
<dbReference type="Proteomes" id="UP000318878">
    <property type="component" value="Unassembled WGS sequence"/>
</dbReference>
<keyword evidence="9 10" id="KW-0131">Cell cycle</keyword>
<sequence>MARLRRKLVRPQLQSRGNVAARMSAAFVDYLQSECHLAANTVAAYRRDLVRFEKWLGSREICSLKVSDLADYVAWLHRQDLAPATIARGVVSLKIFFRYLQLEGILQDNVVELLGSQKIWRRIPSVVAPHMIDDLMTAPWSEDPYWRRDRALLELLYATGCRASEVSNLRLDDVHLDEGYCKCEGKGSKQRIAPLARKAASTVRSYLEAERPKLTKKNPRDAAYLFLSRRGKRLSRIAIWELVKKYAARAGIDPEVSPHSLRHSFATHLLAGGADLRHVQEMMGHASIATTQIYTHVDQSRLKKVHTQFHPRA</sequence>
<keyword evidence="4 10" id="KW-0132">Cell division</keyword>
<dbReference type="Gene3D" id="1.10.150.130">
    <property type="match status" value="1"/>
</dbReference>
<dbReference type="InterPro" id="IPR013762">
    <property type="entry name" value="Integrase-like_cat_sf"/>
</dbReference>
<organism evidence="13 14">
    <name type="scientific">Blastopirellula retiformator</name>
    <dbReference type="NCBI Taxonomy" id="2527970"/>
    <lineage>
        <taxon>Bacteria</taxon>
        <taxon>Pseudomonadati</taxon>
        <taxon>Planctomycetota</taxon>
        <taxon>Planctomycetia</taxon>
        <taxon>Pirellulales</taxon>
        <taxon>Pirellulaceae</taxon>
        <taxon>Blastopirellula</taxon>
    </lineage>
</organism>
<evidence type="ECO:0000256" key="9">
    <source>
        <dbReference type="ARBA" id="ARBA00023306"/>
    </source>
</evidence>
<dbReference type="InterPro" id="IPR050090">
    <property type="entry name" value="Tyrosine_recombinase_XerCD"/>
</dbReference>
<feature type="active site" description="O-(3'-phospho-DNA)-tyrosine intermediate" evidence="10">
    <location>
        <position position="294"/>
    </location>
</feature>
<evidence type="ECO:0000256" key="2">
    <source>
        <dbReference type="ARBA" id="ARBA00010450"/>
    </source>
</evidence>
<keyword evidence="7 10" id="KW-0238">DNA-binding</keyword>
<dbReference type="InterPro" id="IPR023009">
    <property type="entry name" value="Tyrosine_recombinase_XerC/XerD"/>
</dbReference>
<dbReference type="CDD" id="cd00798">
    <property type="entry name" value="INT_XerDC_C"/>
    <property type="match status" value="1"/>
</dbReference>
<dbReference type="Pfam" id="PF00589">
    <property type="entry name" value="Phage_integrase"/>
    <property type="match status" value="1"/>
</dbReference>
<dbReference type="GO" id="GO:0007059">
    <property type="term" value="P:chromosome segregation"/>
    <property type="evidence" value="ECO:0007669"/>
    <property type="project" value="UniProtKB-UniRule"/>
</dbReference>
<dbReference type="Pfam" id="PF02899">
    <property type="entry name" value="Phage_int_SAM_1"/>
    <property type="match status" value="1"/>
</dbReference>
<dbReference type="SUPFAM" id="SSF47823">
    <property type="entry name" value="lambda integrase-like, N-terminal domain"/>
    <property type="match status" value="1"/>
</dbReference>
<keyword evidence="5 10" id="KW-0159">Chromosome partition</keyword>
<dbReference type="InterPro" id="IPR011010">
    <property type="entry name" value="DNA_brk_join_enz"/>
</dbReference>
<dbReference type="GO" id="GO:0006313">
    <property type="term" value="P:DNA transposition"/>
    <property type="evidence" value="ECO:0007669"/>
    <property type="project" value="UniProtKB-UniRule"/>
</dbReference>
<dbReference type="Gene3D" id="1.10.443.10">
    <property type="entry name" value="Intergrase catalytic core"/>
    <property type="match status" value="1"/>
</dbReference>
<comment type="subunit">
    <text evidence="10">Forms a cyclic heterotetrameric complex composed of two molecules of XerC and two molecules of XerD.</text>
</comment>
<dbReference type="GO" id="GO:0005737">
    <property type="term" value="C:cytoplasm"/>
    <property type="evidence" value="ECO:0007669"/>
    <property type="project" value="UniProtKB-SubCell"/>
</dbReference>
<evidence type="ECO:0000313" key="14">
    <source>
        <dbReference type="Proteomes" id="UP000318878"/>
    </source>
</evidence>
<keyword evidence="14" id="KW-1185">Reference proteome</keyword>
<evidence type="ECO:0000256" key="8">
    <source>
        <dbReference type="ARBA" id="ARBA00023172"/>
    </source>
</evidence>
<accession>A0A5C5V045</accession>
<evidence type="ECO:0000256" key="6">
    <source>
        <dbReference type="ARBA" id="ARBA00022908"/>
    </source>
</evidence>
<dbReference type="RefSeq" id="WP_246120144.1">
    <property type="nucleotide sequence ID" value="NZ_SJPF01000004.1"/>
</dbReference>
<comment type="similarity">
    <text evidence="2">Belongs to the 'phage' integrase family. XerD subfamily.</text>
</comment>
<keyword evidence="8 10" id="KW-0233">DNA recombination</keyword>